<feature type="region of interest" description="Disordered" evidence="1">
    <location>
        <begin position="1"/>
        <end position="26"/>
    </location>
</feature>
<proteinExistence type="predicted"/>
<evidence type="ECO:0000313" key="4">
    <source>
        <dbReference type="Proteomes" id="UP000663828"/>
    </source>
</evidence>
<dbReference type="EMBL" id="CAJNOJ010000926">
    <property type="protein sequence ID" value="CAF1534115.1"/>
    <property type="molecule type" value="Genomic_DNA"/>
</dbReference>
<dbReference type="Proteomes" id="UP000663852">
    <property type="component" value="Unassembled WGS sequence"/>
</dbReference>
<accession>A0A815VED4</accession>
<evidence type="ECO:0000256" key="1">
    <source>
        <dbReference type="SAM" id="MobiDB-lite"/>
    </source>
</evidence>
<evidence type="ECO:0000313" key="3">
    <source>
        <dbReference type="EMBL" id="CAF1534115.1"/>
    </source>
</evidence>
<protein>
    <submittedName>
        <fullName evidence="2">Uncharacterized protein</fullName>
    </submittedName>
</protein>
<evidence type="ECO:0000313" key="2">
    <source>
        <dbReference type="EMBL" id="CAF1529360.1"/>
    </source>
</evidence>
<dbReference type="Proteomes" id="UP000663828">
    <property type="component" value="Unassembled WGS sequence"/>
</dbReference>
<sequence length="157" mass="17322">MAVAEQLDPPLARKRSTDPSSGTVSGSTIVSENVIRVKESTGTVSEADGRIRNVLFYMDLNNKPKKITYFTVIDSCLKDMSSVVCVFEHVLDKIKRDVPNLTALYTRSDNAGCYSGTAVIMARQMICLGADFGLKRTDFSEPQRGKDRAGRDICDDF</sequence>
<comment type="caution">
    <text evidence="2">The sequence shown here is derived from an EMBL/GenBank/DDBJ whole genome shotgun (WGS) entry which is preliminary data.</text>
</comment>
<dbReference type="AlphaFoldDB" id="A0A815VED4"/>
<dbReference type="EMBL" id="CAJNOR010004823">
    <property type="protein sequence ID" value="CAF1529360.1"/>
    <property type="molecule type" value="Genomic_DNA"/>
</dbReference>
<organism evidence="2 4">
    <name type="scientific">Adineta ricciae</name>
    <name type="common">Rotifer</name>
    <dbReference type="NCBI Taxonomy" id="249248"/>
    <lineage>
        <taxon>Eukaryota</taxon>
        <taxon>Metazoa</taxon>
        <taxon>Spiralia</taxon>
        <taxon>Gnathifera</taxon>
        <taxon>Rotifera</taxon>
        <taxon>Eurotatoria</taxon>
        <taxon>Bdelloidea</taxon>
        <taxon>Adinetida</taxon>
        <taxon>Adinetidae</taxon>
        <taxon>Adineta</taxon>
    </lineage>
</organism>
<keyword evidence="4" id="KW-1185">Reference proteome</keyword>
<gene>
    <name evidence="3" type="ORF">EDS130_LOCUS44809</name>
    <name evidence="2" type="ORF">XAT740_LOCUS41344</name>
</gene>
<reference evidence="2" key="1">
    <citation type="submission" date="2021-02" db="EMBL/GenBank/DDBJ databases">
        <authorList>
            <person name="Nowell W R."/>
        </authorList>
    </citation>
    <scope>NUCLEOTIDE SEQUENCE</scope>
</reference>
<dbReference type="OrthoDB" id="10045083at2759"/>
<name>A0A815VED4_ADIRI</name>